<organism evidence="6 7">
    <name type="scientific">[Actinomadura] parvosata subsp. kistnae</name>
    <dbReference type="NCBI Taxonomy" id="1909395"/>
    <lineage>
        <taxon>Bacteria</taxon>
        <taxon>Bacillati</taxon>
        <taxon>Actinomycetota</taxon>
        <taxon>Actinomycetes</taxon>
        <taxon>Streptosporangiales</taxon>
        <taxon>Streptosporangiaceae</taxon>
        <taxon>Nonomuraea</taxon>
    </lineage>
</organism>
<dbReference type="GO" id="GO:0043565">
    <property type="term" value="F:sequence-specific DNA binding"/>
    <property type="evidence" value="ECO:0007669"/>
    <property type="project" value="InterPro"/>
</dbReference>
<evidence type="ECO:0000256" key="2">
    <source>
        <dbReference type="ARBA" id="ARBA00023125"/>
    </source>
</evidence>
<dbReference type="GO" id="GO:0003700">
    <property type="term" value="F:DNA-binding transcription factor activity"/>
    <property type="evidence" value="ECO:0007669"/>
    <property type="project" value="InterPro"/>
</dbReference>
<evidence type="ECO:0000256" key="3">
    <source>
        <dbReference type="ARBA" id="ARBA00023159"/>
    </source>
</evidence>
<dbReference type="SMART" id="SM00342">
    <property type="entry name" value="HTH_ARAC"/>
    <property type="match status" value="1"/>
</dbReference>
<sequence length="315" mass="33530">MPVTAEDLSVPAAELMIVGHYDKEAGYGTRRAGGSPSWLLMWTEAGEGLVEQGGAAFRVGAGDLAVLGSGVAQRYRVRPEAGRWRFWWVHFQPRASWAAWLAPFAKGGGSHLVAGVPGAVHERIGQAFLRAVRDARWTPHAPHGGEPMEAARVPAVVVGGAARELVMGAVEEVLVLATATAGRDGRGEGRGEGRREEGDERVRRALAIIAAEPGAPHSVATLARAVALSPSRFAHLFAAVTGQTPMRAVRRARVRHAASLLEVTDLDVGQVAAASGFVSPFHFSRAFRKEYGLPPRDYRARLRVTADEPAPPVSG</sequence>
<evidence type="ECO:0000256" key="4">
    <source>
        <dbReference type="ARBA" id="ARBA00023163"/>
    </source>
</evidence>
<keyword evidence="7" id="KW-1185">Reference proteome</keyword>
<evidence type="ECO:0000256" key="1">
    <source>
        <dbReference type="ARBA" id="ARBA00023015"/>
    </source>
</evidence>
<accession>A0A1U9ZS50</accession>
<dbReference type="InterPro" id="IPR003313">
    <property type="entry name" value="AraC-bd"/>
</dbReference>
<dbReference type="InterPro" id="IPR020449">
    <property type="entry name" value="Tscrpt_reg_AraC-type_HTH"/>
</dbReference>
<evidence type="ECO:0000313" key="7">
    <source>
        <dbReference type="Proteomes" id="UP000190797"/>
    </source>
</evidence>
<keyword evidence="1" id="KW-0805">Transcription regulation</keyword>
<dbReference type="Pfam" id="PF02311">
    <property type="entry name" value="AraC_binding"/>
    <property type="match status" value="1"/>
</dbReference>
<dbReference type="PROSITE" id="PS00041">
    <property type="entry name" value="HTH_ARAC_FAMILY_1"/>
    <property type="match status" value="1"/>
</dbReference>
<dbReference type="InterPro" id="IPR037923">
    <property type="entry name" value="HTH-like"/>
</dbReference>
<dbReference type="Gene3D" id="2.60.120.280">
    <property type="entry name" value="Regulatory protein AraC"/>
    <property type="match status" value="1"/>
</dbReference>
<dbReference type="KEGG" id="noa:BKM31_03915"/>
<dbReference type="Gene3D" id="1.10.10.60">
    <property type="entry name" value="Homeodomain-like"/>
    <property type="match status" value="2"/>
</dbReference>
<dbReference type="PROSITE" id="PS01124">
    <property type="entry name" value="HTH_ARAC_FAMILY_2"/>
    <property type="match status" value="1"/>
</dbReference>
<dbReference type="AlphaFoldDB" id="A0A1U9ZS50"/>
<dbReference type="InterPro" id="IPR018062">
    <property type="entry name" value="HTH_AraC-typ_CS"/>
</dbReference>
<dbReference type="SUPFAM" id="SSF51215">
    <property type="entry name" value="Regulatory protein AraC"/>
    <property type="match status" value="1"/>
</dbReference>
<name>A0A1U9ZS50_9ACTN</name>
<evidence type="ECO:0000259" key="5">
    <source>
        <dbReference type="PROSITE" id="PS01124"/>
    </source>
</evidence>
<dbReference type="PRINTS" id="PR00032">
    <property type="entry name" value="HTHARAC"/>
</dbReference>
<evidence type="ECO:0000313" key="6">
    <source>
        <dbReference type="EMBL" id="AQZ60763.1"/>
    </source>
</evidence>
<dbReference type="InterPro" id="IPR050204">
    <property type="entry name" value="AraC_XylS_family_regulators"/>
</dbReference>
<reference evidence="7" key="1">
    <citation type="journal article" date="2017" name="Med. Chem. Commun.">
        <title>Nonomuraea sp. ATCC 55076 harbours the largest actinomycete chromosome to date and the kistamicin biosynthetic gene cluster.</title>
        <authorList>
            <person name="Nazari B."/>
            <person name="Forneris C.C."/>
            <person name="Gibson M.I."/>
            <person name="Moon K."/>
            <person name="Schramma K.R."/>
            <person name="Seyedsayamdost M.R."/>
        </authorList>
    </citation>
    <scope>NUCLEOTIDE SEQUENCE [LARGE SCALE GENOMIC DNA]</scope>
    <source>
        <strain evidence="7">ATCC 55076</strain>
    </source>
</reference>
<dbReference type="Pfam" id="PF12833">
    <property type="entry name" value="HTH_18"/>
    <property type="match status" value="1"/>
</dbReference>
<dbReference type="PANTHER" id="PTHR46796">
    <property type="entry name" value="HTH-TYPE TRANSCRIPTIONAL ACTIVATOR RHAS-RELATED"/>
    <property type="match status" value="1"/>
</dbReference>
<protein>
    <recommendedName>
        <fullName evidence="5">HTH araC/xylS-type domain-containing protein</fullName>
    </recommendedName>
</protein>
<dbReference type="InterPro" id="IPR009057">
    <property type="entry name" value="Homeodomain-like_sf"/>
</dbReference>
<dbReference type="STRING" id="1909395.BKM31_03915"/>
<dbReference type="InterPro" id="IPR018060">
    <property type="entry name" value="HTH_AraC"/>
</dbReference>
<dbReference type="EMBL" id="CP017717">
    <property type="protein sequence ID" value="AQZ60763.1"/>
    <property type="molecule type" value="Genomic_DNA"/>
</dbReference>
<proteinExistence type="predicted"/>
<keyword evidence="2" id="KW-0238">DNA-binding</keyword>
<gene>
    <name evidence="6" type="ORF">BKM31_03915</name>
</gene>
<keyword evidence="3" id="KW-0010">Activator</keyword>
<feature type="domain" description="HTH araC/xylS-type" evidence="5">
    <location>
        <begin position="203"/>
        <end position="301"/>
    </location>
</feature>
<keyword evidence="4" id="KW-0804">Transcription</keyword>
<dbReference type="SUPFAM" id="SSF46689">
    <property type="entry name" value="Homeodomain-like"/>
    <property type="match status" value="2"/>
</dbReference>
<dbReference type="Proteomes" id="UP000190797">
    <property type="component" value="Chromosome"/>
</dbReference>